<dbReference type="AlphaFoldDB" id="A0A131YB78"/>
<evidence type="ECO:0000256" key="1">
    <source>
        <dbReference type="SAM" id="Phobius"/>
    </source>
</evidence>
<sequence>MNPSLTMCIWLMMPAPVLSFAMTLSHPLFPQTTFFFSGSPIITHFTHDANSLTLLLATLTFNVSYLCSLFNTYRRHYTSYL</sequence>
<organism evidence="3">
    <name type="scientific">Rhipicephalus appendiculatus</name>
    <name type="common">Brown ear tick</name>
    <dbReference type="NCBI Taxonomy" id="34631"/>
    <lineage>
        <taxon>Eukaryota</taxon>
        <taxon>Metazoa</taxon>
        <taxon>Ecdysozoa</taxon>
        <taxon>Arthropoda</taxon>
        <taxon>Chelicerata</taxon>
        <taxon>Arachnida</taxon>
        <taxon>Acari</taxon>
        <taxon>Parasitiformes</taxon>
        <taxon>Ixodida</taxon>
        <taxon>Ixodoidea</taxon>
        <taxon>Ixodidae</taxon>
        <taxon>Rhipicephalinae</taxon>
        <taxon>Rhipicephalus</taxon>
        <taxon>Rhipicephalus</taxon>
    </lineage>
</organism>
<reference evidence="3" key="1">
    <citation type="journal article" date="2016" name="Ticks Tick Borne Dis.">
        <title>De novo assembly and annotation of the salivary gland transcriptome of Rhipicephalus appendiculatus male and female ticks during blood feeding.</title>
        <authorList>
            <person name="de Castro M.H."/>
            <person name="de Klerk D."/>
            <person name="Pienaar R."/>
            <person name="Latif A.A."/>
            <person name="Rees D.J."/>
            <person name="Mans B.J."/>
        </authorList>
    </citation>
    <scope>NUCLEOTIDE SEQUENCE</scope>
    <source>
        <tissue evidence="3">Salivary glands</tissue>
    </source>
</reference>
<keyword evidence="2" id="KW-0732">Signal</keyword>
<dbReference type="EMBL" id="GEDV01011944">
    <property type="protein sequence ID" value="JAP76613.1"/>
    <property type="molecule type" value="Transcribed_RNA"/>
</dbReference>
<keyword evidence="1" id="KW-1133">Transmembrane helix</keyword>
<feature type="signal peptide" evidence="2">
    <location>
        <begin position="1"/>
        <end position="19"/>
    </location>
</feature>
<proteinExistence type="predicted"/>
<accession>A0A131YB78</accession>
<protein>
    <submittedName>
        <fullName evidence="3">Uncharacterized protein</fullName>
    </submittedName>
</protein>
<evidence type="ECO:0000256" key="2">
    <source>
        <dbReference type="SAM" id="SignalP"/>
    </source>
</evidence>
<keyword evidence="1" id="KW-0812">Transmembrane</keyword>
<feature type="chain" id="PRO_5007284553" evidence="2">
    <location>
        <begin position="20"/>
        <end position="81"/>
    </location>
</feature>
<feature type="transmembrane region" description="Helical" evidence="1">
    <location>
        <begin position="54"/>
        <end position="73"/>
    </location>
</feature>
<evidence type="ECO:0000313" key="3">
    <source>
        <dbReference type="EMBL" id="JAP76613.1"/>
    </source>
</evidence>
<name>A0A131YB78_RHIAP</name>
<keyword evidence="1" id="KW-0472">Membrane</keyword>